<dbReference type="SUPFAM" id="SSF50156">
    <property type="entry name" value="PDZ domain-like"/>
    <property type="match status" value="1"/>
</dbReference>
<evidence type="ECO:0000256" key="12">
    <source>
        <dbReference type="ARBA" id="ARBA00023018"/>
    </source>
</evidence>
<organism evidence="28 29">
    <name type="scientific">Coilia grayii</name>
    <name type="common">Gray's grenadier anchovy</name>
    <dbReference type="NCBI Taxonomy" id="363190"/>
    <lineage>
        <taxon>Eukaryota</taxon>
        <taxon>Metazoa</taxon>
        <taxon>Chordata</taxon>
        <taxon>Craniata</taxon>
        <taxon>Vertebrata</taxon>
        <taxon>Euteleostomi</taxon>
        <taxon>Actinopterygii</taxon>
        <taxon>Neopterygii</taxon>
        <taxon>Teleostei</taxon>
        <taxon>Clupei</taxon>
        <taxon>Clupeiformes</taxon>
        <taxon>Clupeoidei</taxon>
        <taxon>Engraulidae</taxon>
        <taxon>Coilinae</taxon>
        <taxon>Coilia</taxon>
    </lineage>
</organism>
<keyword evidence="24" id="KW-0175">Coiled coil</keyword>
<evidence type="ECO:0000256" key="18">
    <source>
        <dbReference type="ARBA" id="ARBA00031097"/>
    </source>
</evidence>
<evidence type="ECO:0000256" key="1">
    <source>
        <dbReference type="ARBA" id="ARBA00004170"/>
    </source>
</evidence>
<protein>
    <recommendedName>
        <fullName evidence="5">PRKCA-binding protein</fullName>
    </recommendedName>
    <alternativeName>
        <fullName evidence="19">Protein interacting with C kinase 1</fullName>
    </alternativeName>
    <alternativeName>
        <fullName evidence="18">Protein kinase C-alpha-binding protein</fullName>
    </alternativeName>
</protein>
<evidence type="ECO:0000256" key="23">
    <source>
        <dbReference type="ARBA" id="ARBA00093501"/>
    </source>
</evidence>
<comment type="caution">
    <text evidence="28">The sequence shown here is derived from an EMBL/GenBank/DDBJ whole genome shotgun (WGS) entry which is preliminary data.</text>
</comment>
<evidence type="ECO:0000256" key="3">
    <source>
        <dbReference type="ARBA" id="ARBA00004556"/>
    </source>
</evidence>
<comment type="function">
    <text evidence="20">Probable adapter protein that bind to and organize the subcellular localization of a variety of membrane proteins containing some PDZ recognition sequence. Involved in the clustering of various receptors, possibly by acting at the receptor internalization level. Plays a role in synaptic plasticity by regulating the trafficking and internalization of AMPA receptors. May be regulated upon PRKCA activation. May regulate ASIC1/ASIC3 channel. Regulates actin polymerization by inhibiting the actin-nucleating activity of the Arp2/3 complex; the function is competitive with nucleation promoting factors and is linked to neuronal morphology regulation and AMPA receptor (AMPAR) endocytosis. Via interaction with the Arp2/3 complex involved in regulation of synaptic plasicity of excitatory synapses and required for spine shrinkage during long-term depression (LTD). Involved in regulation of astrocyte morphology, antagonistic to Arp2/3 complex activator WASL/N-WASP function.</text>
</comment>
<evidence type="ECO:0000313" key="29">
    <source>
        <dbReference type="Proteomes" id="UP001591681"/>
    </source>
</evidence>
<dbReference type="PROSITE" id="PS50870">
    <property type="entry name" value="AH"/>
    <property type="match status" value="1"/>
</dbReference>
<dbReference type="Gene3D" id="1.20.1270.60">
    <property type="entry name" value="Arfaptin homology (AH) domain/BAR domain"/>
    <property type="match status" value="1"/>
</dbReference>
<keyword evidence="7" id="KW-0597">Phosphoprotein</keyword>
<dbReference type="FunFam" id="2.30.42.10:FF:000073">
    <property type="entry name" value="Interacting with PRKCA"/>
    <property type="match status" value="1"/>
</dbReference>
<accession>A0ABD1KNI3</accession>
<feature type="region of interest" description="Disordered" evidence="25">
    <location>
        <begin position="372"/>
        <end position="408"/>
    </location>
</feature>
<dbReference type="Gene3D" id="2.30.42.10">
    <property type="match status" value="1"/>
</dbReference>
<dbReference type="SMART" id="SM01015">
    <property type="entry name" value="Arfaptin"/>
    <property type="match status" value="1"/>
</dbReference>
<evidence type="ECO:0000256" key="4">
    <source>
        <dbReference type="ARBA" id="ARBA00004635"/>
    </source>
</evidence>
<evidence type="ECO:0000256" key="2">
    <source>
        <dbReference type="ARBA" id="ARBA00004245"/>
    </source>
</evidence>
<dbReference type="FunFam" id="1.20.1270.60:FF:000023">
    <property type="entry name" value="Interacting with PRKCA"/>
    <property type="match status" value="1"/>
</dbReference>
<dbReference type="CDD" id="cd07659">
    <property type="entry name" value="BAR_PICK1"/>
    <property type="match status" value="1"/>
</dbReference>
<dbReference type="GO" id="GO:0014069">
    <property type="term" value="C:postsynaptic density"/>
    <property type="evidence" value="ECO:0007669"/>
    <property type="project" value="UniProtKB-SubCell"/>
</dbReference>
<dbReference type="PANTHER" id="PTHR12141:SF1">
    <property type="entry name" value="PRKCA-BINDING PROTEIN"/>
    <property type="match status" value="1"/>
</dbReference>
<dbReference type="SUPFAM" id="SSF103657">
    <property type="entry name" value="BAR/IMD domain-like"/>
    <property type="match status" value="1"/>
</dbReference>
<evidence type="ECO:0000256" key="8">
    <source>
        <dbReference type="ARBA" id="ARBA00022599"/>
    </source>
</evidence>
<gene>
    <name evidence="28" type="ORF">ACEWY4_002453</name>
</gene>
<proteinExistence type="predicted"/>
<evidence type="ECO:0000259" key="26">
    <source>
        <dbReference type="PROSITE" id="PS50106"/>
    </source>
</evidence>
<dbReference type="GO" id="GO:0043005">
    <property type="term" value="C:neuron projection"/>
    <property type="evidence" value="ECO:0007669"/>
    <property type="project" value="UniProtKB-KW"/>
</dbReference>
<evidence type="ECO:0000256" key="14">
    <source>
        <dbReference type="ARBA" id="ARBA00023139"/>
    </source>
</evidence>
<evidence type="ECO:0000256" key="16">
    <source>
        <dbReference type="ARBA" id="ARBA00023212"/>
    </source>
</evidence>
<evidence type="ECO:0000256" key="5">
    <source>
        <dbReference type="ARBA" id="ARBA00017975"/>
    </source>
</evidence>
<comment type="subunit">
    <text evidence="23">Monomer and homodimer. Interacts with CXADR. Interacts presynaptically with the glutamate receptors GRIA2, GRIA3, GRIK3, isoform 3 of GRIA4, isoform A of GRM4, GRM7 and GRM8; with NAPA and NAPB; and with BTG2. The interaction with NAPA and NAPB disrupts the interaction with GRIA2, conducting to the internalization of GRIA2. Interacts with PRKCA; with the amine transporters SLC6A2 and SLC6A3; with the channels ASIC1 and ASIC2; with the GTP-binding proteins ARF1 and ARF3; with the ephrin receptor tyrosine kinases EPHA7, EPHB1 and EPHB2; with ERBB2 and through its PDZ domain with the C-terminal tail of PRLHR. Interacts with UNC5A. Interacts (via AH domain) with NCS1/FREQ; in a calcium-dependent manner. Interacts with F-actin and associates with the ARP2/3 complex. Interacts (via PDZ domain) with ARF1 (activated); the interaction blocks Arp2/3 complex inhibition. Interacts with SORCS3.</text>
</comment>
<evidence type="ECO:0000256" key="15">
    <source>
        <dbReference type="ARBA" id="ARBA00023203"/>
    </source>
</evidence>
<dbReference type="AlphaFoldDB" id="A0ABD1KNI3"/>
<dbReference type="GO" id="GO:0048471">
    <property type="term" value="C:perinuclear region of cytoplasm"/>
    <property type="evidence" value="ECO:0007669"/>
    <property type="project" value="UniProtKB-SubCell"/>
</dbReference>
<keyword evidence="17" id="KW-0449">Lipoprotein</keyword>
<keyword evidence="14" id="KW-0564">Palmitate</keyword>
<keyword evidence="12" id="KW-0770">Synapse</keyword>
<feature type="domain" description="PDZ" evidence="26">
    <location>
        <begin position="22"/>
        <end position="105"/>
    </location>
</feature>
<keyword evidence="15" id="KW-0009">Actin-binding</keyword>
<evidence type="ECO:0000256" key="11">
    <source>
        <dbReference type="ARBA" id="ARBA00022837"/>
    </source>
</evidence>
<dbReference type="InterPro" id="IPR036034">
    <property type="entry name" value="PDZ_sf"/>
</dbReference>
<evidence type="ECO:0000259" key="27">
    <source>
        <dbReference type="PROSITE" id="PS50870"/>
    </source>
</evidence>
<keyword evidence="8" id="KW-0771">Synaptosome</keyword>
<evidence type="ECO:0000256" key="7">
    <source>
        <dbReference type="ARBA" id="ARBA00022553"/>
    </source>
</evidence>
<dbReference type="InterPro" id="IPR010504">
    <property type="entry name" value="AH_dom"/>
</dbReference>
<dbReference type="InterPro" id="IPR037959">
    <property type="entry name" value="PICK1_BAR"/>
</dbReference>
<evidence type="ECO:0000256" key="13">
    <source>
        <dbReference type="ARBA" id="ARBA00023136"/>
    </source>
</evidence>
<evidence type="ECO:0000256" key="21">
    <source>
        <dbReference type="ARBA" id="ARBA00034102"/>
    </source>
</evidence>
<comment type="subcellular location">
    <subcellularLocation>
        <location evidence="2">Cytoplasm</location>
        <location evidence="2">Cytoskeleton</location>
    </subcellularLocation>
    <subcellularLocation>
        <location evidence="3">Cytoplasm</location>
        <location evidence="3">Perinuclear region</location>
    </subcellularLocation>
    <subcellularLocation>
        <location evidence="4">Membrane</location>
        <topology evidence="4">Lipid-anchor</topology>
    </subcellularLocation>
    <subcellularLocation>
        <location evidence="1">Membrane</location>
        <topology evidence="1">Peripheral membrane protein</topology>
    </subcellularLocation>
    <subcellularLocation>
        <location evidence="22">Postsynaptic density</location>
    </subcellularLocation>
    <subcellularLocation>
        <location evidence="21">Synapse</location>
        <location evidence="21">Synaptosome</location>
    </subcellularLocation>
</comment>
<dbReference type="PROSITE" id="PS50106">
    <property type="entry name" value="PDZ"/>
    <property type="match status" value="1"/>
</dbReference>
<reference evidence="28 29" key="1">
    <citation type="submission" date="2024-09" db="EMBL/GenBank/DDBJ databases">
        <title>A chromosome-level genome assembly of Gray's grenadier anchovy, Coilia grayii.</title>
        <authorList>
            <person name="Fu Z."/>
        </authorList>
    </citation>
    <scope>NUCLEOTIDE SEQUENCE [LARGE SCALE GENOMIC DNA]</scope>
    <source>
        <strain evidence="28">G4</strain>
        <tissue evidence="28">Muscle</tissue>
    </source>
</reference>
<keyword evidence="6" id="KW-0963">Cytoplasm</keyword>
<feature type="domain" description="AH" evidence="27">
    <location>
        <begin position="144"/>
        <end position="357"/>
    </location>
</feature>
<evidence type="ECO:0000256" key="6">
    <source>
        <dbReference type="ARBA" id="ARBA00022490"/>
    </source>
</evidence>
<dbReference type="GO" id="GO:0003779">
    <property type="term" value="F:actin binding"/>
    <property type="evidence" value="ECO:0007669"/>
    <property type="project" value="UniProtKB-KW"/>
</dbReference>
<dbReference type="Pfam" id="PF06456">
    <property type="entry name" value="Arfaptin"/>
    <property type="match status" value="1"/>
</dbReference>
<dbReference type="GO" id="GO:0046872">
    <property type="term" value="F:metal ion binding"/>
    <property type="evidence" value="ECO:0007669"/>
    <property type="project" value="UniProtKB-KW"/>
</dbReference>
<evidence type="ECO:0000256" key="10">
    <source>
        <dbReference type="ARBA" id="ARBA00022833"/>
    </source>
</evidence>
<dbReference type="GO" id="GO:0005856">
    <property type="term" value="C:cytoskeleton"/>
    <property type="evidence" value="ECO:0007669"/>
    <property type="project" value="UniProtKB-SubCell"/>
</dbReference>
<evidence type="ECO:0000256" key="24">
    <source>
        <dbReference type="SAM" id="Coils"/>
    </source>
</evidence>
<sequence>MFTDMDYELEEDKLGIPTVPGTVTLQKDGQNLIGISIGGGAQYCPCLYIVQVFDNTPAAIDGTLAAGDEITGVNSKTVKGKTKVEVAKMIQAVQGEVTIHYNKLQADPKQGKSLDIVLKKVKHRLVENMSSGTADALGLSRAILCNDGLVKRLEELEKTAELYKGLMEHTKRLLRAFFELSQTHRAFGDVFSVIGVREPQAAASEAFVKFAEAHRNIEKFGIQLLKTIKPMLHDLNTYLHKAIPDTKLTIRKYLDVKFEYLSYCLKVKEMDDEEYSCIALGEPLYRVSTGNYEYRLILRCRQEARARFAKMRKDVLEKIELLDQKHVQDIVFQLQRFVSGMSRYYDECYAVLKEADVFPIEVDLSRTMTNYGSQSQAYTDEDEEEEGVPDKGNGSQTENGAEKLIDDE</sequence>
<keyword evidence="16" id="KW-0206">Cytoskeleton</keyword>
<keyword evidence="13" id="KW-0472">Membrane</keyword>
<keyword evidence="10" id="KW-0862">Zinc</keyword>
<evidence type="ECO:0000256" key="25">
    <source>
        <dbReference type="SAM" id="MobiDB-lite"/>
    </source>
</evidence>
<dbReference type="PANTHER" id="PTHR12141">
    <property type="entry name" value="ARFAPTIN-RELATED"/>
    <property type="match status" value="1"/>
</dbReference>
<dbReference type="EMBL" id="JBHFQA010000003">
    <property type="protein sequence ID" value="KAL2100692.1"/>
    <property type="molecule type" value="Genomic_DNA"/>
</dbReference>
<name>A0ABD1KNI3_9TELE</name>
<dbReference type="CDD" id="cd06722">
    <property type="entry name" value="PDZ_PICK1-like"/>
    <property type="match status" value="1"/>
</dbReference>
<dbReference type="InterPro" id="IPR027267">
    <property type="entry name" value="AH/BAR_dom_sf"/>
</dbReference>
<keyword evidence="9" id="KW-0479">Metal-binding</keyword>
<evidence type="ECO:0000256" key="19">
    <source>
        <dbReference type="ARBA" id="ARBA00032804"/>
    </source>
</evidence>
<keyword evidence="29" id="KW-1185">Reference proteome</keyword>
<dbReference type="Proteomes" id="UP001591681">
    <property type="component" value="Unassembled WGS sequence"/>
</dbReference>
<evidence type="ECO:0000256" key="9">
    <source>
        <dbReference type="ARBA" id="ARBA00022723"/>
    </source>
</evidence>
<dbReference type="InterPro" id="IPR030798">
    <property type="entry name" value="Arfaptin_fam"/>
</dbReference>
<keyword evidence="11" id="KW-0106">Calcium</keyword>
<dbReference type="InterPro" id="IPR001478">
    <property type="entry name" value="PDZ"/>
</dbReference>
<dbReference type="GO" id="GO:0016020">
    <property type="term" value="C:membrane"/>
    <property type="evidence" value="ECO:0007669"/>
    <property type="project" value="UniProtKB-SubCell"/>
</dbReference>
<evidence type="ECO:0000256" key="17">
    <source>
        <dbReference type="ARBA" id="ARBA00023288"/>
    </source>
</evidence>
<evidence type="ECO:0000256" key="22">
    <source>
        <dbReference type="ARBA" id="ARBA00034105"/>
    </source>
</evidence>
<dbReference type="SMART" id="SM00228">
    <property type="entry name" value="PDZ"/>
    <property type="match status" value="1"/>
</dbReference>
<feature type="coiled-coil region" evidence="24">
    <location>
        <begin position="146"/>
        <end position="173"/>
    </location>
</feature>
<evidence type="ECO:0000256" key="20">
    <source>
        <dbReference type="ARBA" id="ARBA00033721"/>
    </source>
</evidence>
<dbReference type="Pfam" id="PF00595">
    <property type="entry name" value="PDZ"/>
    <property type="match status" value="1"/>
</dbReference>
<evidence type="ECO:0000313" key="28">
    <source>
        <dbReference type="EMBL" id="KAL2100692.1"/>
    </source>
</evidence>